<reference evidence="3" key="1">
    <citation type="journal article" date="2019" name="Int. J. Syst. Evol. Microbiol.">
        <title>The Global Catalogue of Microorganisms (GCM) 10K type strain sequencing project: providing services to taxonomists for standard genome sequencing and annotation.</title>
        <authorList>
            <consortium name="The Broad Institute Genomics Platform"/>
            <consortium name="The Broad Institute Genome Sequencing Center for Infectious Disease"/>
            <person name="Wu L."/>
            <person name="Ma J."/>
        </authorList>
    </citation>
    <scope>NUCLEOTIDE SEQUENCE [LARGE SCALE GENOMIC DNA]</scope>
    <source>
        <strain evidence="3">JCM 18956</strain>
    </source>
</reference>
<feature type="transmembrane region" description="Helical" evidence="1">
    <location>
        <begin position="12"/>
        <end position="28"/>
    </location>
</feature>
<keyword evidence="1" id="KW-1133">Transmembrane helix</keyword>
<keyword evidence="1" id="KW-0812">Transmembrane</keyword>
<gene>
    <name evidence="2" type="ORF">GCM10025780_05680</name>
</gene>
<evidence type="ECO:0000313" key="3">
    <source>
        <dbReference type="Proteomes" id="UP001501295"/>
    </source>
</evidence>
<evidence type="ECO:0000256" key="1">
    <source>
        <dbReference type="SAM" id="Phobius"/>
    </source>
</evidence>
<protein>
    <submittedName>
        <fullName evidence="2">Uncharacterized protein</fullName>
    </submittedName>
</protein>
<accession>A0ABP8VL47</accession>
<keyword evidence="3" id="KW-1185">Reference proteome</keyword>
<name>A0ABP8VL47_9MICO</name>
<sequence length="513" mass="55257">MTERVTWIRSHVPMGIIALQAGWLTFYWRTIVDMIRFRSTSNRNPATRSLFGEGVSRDLIIVVDTETVALNSTASGDLALLTGLLEQDGVSTLRYADGGPPSGAPRQDKEFFGSAAIGWIQVTPDEPGDVLRTHGVVWSDGTNLNEGALAGDTVPAIAVQLAQRRGHETSFESTPDAVLVAAADAVGADILISERRGVAGLDSQFARGLTVSTVADAIALIGLFLRSRGNYLEALAKGITIKASRTAFFEHSSALFLPHSEEVTDLVRAVSVERNESAIRDLAAASLRRMGRSLQRRDEVWRLASQVPNADVAEDMSSALEAMLAALMGAVDATSRLIHVLYGLPGQLHTSGWQKKQWQKDLRQSTPTIWSAVFEPASHPASIDVLRLLRNTVHAEGLSAVDVRTSGRVVATWFLLPLADGETIVRQAEMVAPLRAWGIFRSSDGSYAADPAVLSDRLIPAIFRMLAAVQEVLAGDLRDGIPEVPVRQSPRLGGPAIASSHLKLIGMTPRSTV</sequence>
<evidence type="ECO:0000313" key="2">
    <source>
        <dbReference type="EMBL" id="GAA4666717.1"/>
    </source>
</evidence>
<comment type="caution">
    <text evidence="2">The sequence shown here is derived from an EMBL/GenBank/DDBJ whole genome shotgun (WGS) entry which is preliminary data.</text>
</comment>
<dbReference type="Proteomes" id="UP001501295">
    <property type="component" value="Unassembled WGS sequence"/>
</dbReference>
<proteinExistence type="predicted"/>
<dbReference type="EMBL" id="BAABLM010000001">
    <property type="protein sequence ID" value="GAA4666717.1"/>
    <property type="molecule type" value="Genomic_DNA"/>
</dbReference>
<organism evidence="2 3">
    <name type="scientific">Frondihabitans cladoniiphilus</name>
    <dbReference type="NCBI Taxonomy" id="715785"/>
    <lineage>
        <taxon>Bacteria</taxon>
        <taxon>Bacillati</taxon>
        <taxon>Actinomycetota</taxon>
        <taxon>Actinomycetes</taxon>
        <taxon>Micrococcales</taxon>
        <taxon>Microbacteriaceae</taxon>
        <taxon>Frondihabitans</taxon>
    </lineage>
</organism>
<keyword evidence="1" id="KW-0472">Membrane</keyword>